<proteinExistence type="predicted"/>
<accession>A0A401Z5Y2</accession>
<feature type="compositionally biased region" description="Pro residues" evidence="1">
    <location>
        <begin position="7"/>
        <end position="19"/>
    </location>
</feature>
<feature type="compositionally biased region" description="Basic and acidic residues" evidence="1">
    <location>
        <begin position="90"/>
        <end position="100"/>
    </location>
</feature>
<feature type="region of interest" description="Disordered" evidence="1">
    <location>
        <begin position="154"/>
        <end position="182"/>
    </location>
</feature>
<dbReference type="Proteomes" id="UP000286931">
    <property type="component" value="Unassembled WGS sequence"/>
</dbReference>
<evidence type="ECO:0000313" key="2">
    <source>
        <dbReference type="EMBL" id="GCE02253.1"/>
    </source>
</evidence>
<dbReference type="EMBL" id="BIFH01000060">
    <property type="protein sequence ID" value="GCE02253.1"/>
    <property type="molecule type" value="Genomic_DNA"/>
</dbReference>
<organism evidence="2 3">
    <name type="scientific">Embleya hyalina</name>
    <dbReference type="NCBI Taxonomy" id="516124"/>
    <lineage>
        <taxon>Bacteria</taxon>
        <taxon>Bacillati</taxon>
        <taxon>Actinomycetota</taxon>
        <taxon>Actinomycetes</taxon>
        <taxon>Kitasatosporales</taxon>
        <taxon>Streptomycetaceae</taxon>
        <taxon>Embleya</taxon>
    </lineage>
</organism>
<gene>
    <name evidence="2" type="ORF">EHYA_10030</name>
</gene>
<feature type="region of interest" description="Disordered" evidence="1">
    <location>
        <begin position="206"/>
        <end position="225"/>
    </location>
</feature>
<sequence>MRTPRGTPHPPCAGKPPPDTADSPERYDTITHEAHDPDATGPVRSVSRASVGAGRDTVGAAGRGRTRMVGSQSRAPRVHDPSSGGTAPLDPRDTRSEARRRPATRGSRGLAGWARGLIRSVGRLPRRGWRLRGCCRVGRGPASPCWCRWGVPSPRGRSAKTVSTDATRFTSPRPPGHLSGPPVGGFGASEWRTELPFGPVPFTAPGEFWPRSGTTGRLPRSVSGRSRHARVADGCTRSHMVGDAHPPVCFSRSSYGQPRRPIPPWRTR</sequence>
<feature type="region of interest" description="Disordered" evidence="1">
    <location>
        <begin position="242"/>
        <end position="268"/>
    </location>
</feature>
<protein>
    <submittedName>
        <fullName evidence="2">Uncharacterized protein</fullName>
    </submittedName>
</protein>
<feature type="compositionally biased region" description="Polar residues" evidence="1">
    <location>
        <begin position="160"/>
        <end position="170"/>
    </location>
</feature>
<reference evidence="2 3" key="1">
    <citation type="submission" date="2018-12" db="EMBL/GenBank/DDBJ databases">
        <title>Draft genome sequence of Embleya hyalina NBRC 13850T.</title>
        <authorList>
            <person name="Komaki H."/>
            <person name="Hosoyama A."/>
            <person name="Kimura A."/>
            <person name="Ichikawa N."/>
            <person name="Tamura T."/>
        </authorList>
    </citation>
    <scope>NUCLEOTIDE SEQUENCE [LARGE SCALE GENOMIC DNA]</scope>
    <source>
        <strain evidence="2 3">NBRC 13850</strain>
    </source>
</reference>
<keyword evidence="3" id="KW-1185">Reference proteome</keyword>
<comment type="caution">
    <text evidence="2">The sequence shown here is derived from an EMBL/GenBank/DDBJ whole genome shotgun (WGS) entry which is preliminary data.</text>
</comment>
<dbReference type="AlphaFoldDB" id="A0A401Z5Y2"/>
<feature type="region of interest" description="Disordered" evidence="1">
    <location>
        <begin position="1"/>
        <end position="108"/>
    </location>
</feature>
<feature type="compositionally biased region" description="Basic and acidic residues" evidence="1">
    <location>
        <begin position="23"/>
        <end position="38"/>
    </location>
</feature>
<evidence type="ECO:0000313" key="3">
    <source>
        <dbReference type="Proteomes" id="UP000286931"/>
    </source>
</evidence>
<name>A0A401Z5Y2_9ACTN</name>
<evidence type="ECO:0000256" key="1">
    <source>
        <dbReference type="SAM" id="MobiDB-lite"/>
    </source>
</evidence>